<name>A0A4R5V818_9BACT</name>
<evidence type="ECO:0000313" key="3">
    <source>
        <dbReference type="Proteomes" id="UP000295438"/>
    </source>
</evidence>
<evidence type="ECO:0000313" key="2">
    <source>
        <dbReference type="EMBL" id="TDK48238.1"/>
    </source>
</evidence>
<gene>
    <name evidence="2" type="primary">tcmP</name>
    <name evidence="2" type="ORF">E1898_04270</name>
</gene>
<evidence type="ECO:0000259" key="1">
    <source>
        <dbReference type="Pfam" id="PF22560"/>
    </source>
</evidence>
<dbReference type="InterPro" id="IPR031009">
    <property type="entry name" value="Tcm_partner"/>
</dbReference>
<dbReference type="Proteomes" id="UP000295438">
    <property type="component" value="Unassembled WGS sequence"/>
</dbReference>
<organism evidence="2 3">
    <name type="scientific">Algoriphagus formosus</name>
    <dbReference type="NCBI Taxonomy" id="2007308"/>
    <lineage>
        <taxon>Bacteria</taxon>
        <taxon>Pseudomonadati</taxon>
        <taxon>Bacteroidota</taxon>
        <taxon>Cytophagia</taxon>
        <taxon>Cytophagales</taxon>
        <taxon>Cyclobacteriaceae</taxon>
        <taxon>Algoriphagus</taxon>
    </lineage>
</organism>
<accession>A0A4R5V818</accession>
<sequence length="385" mass="44613">MCNIWKNYFFKILIESNIIMSGKDLHDKPFDQGTLTKLVIFEKYTQAWIPVFTLSKGEKIFIVDFFAGTGYDMNGVPGSPIRILSKILDFADLLLKNRTKVHLHLNEYKKGKCSSLEKACSQFINKHPILFKVLEIEYTSLEFEESFKREYPLIKNLPSLVFLDQNGVKFLTSHYLNALESTKTTDFLYFVSSSYLKRFNETPEFKKLGFDFEVIRKNPYRFIHESLLEIIRGWLPSSTSLKLYPFTIKKTSGIYGLVFGASHPAAVVKFLEIVWKQNALNGSANFDIQDDLQKAQTSLFEPKKLTKKEYFQEELKKEVLAGRILSNYSAFFFCIEKGHIPSHAREVLEKLKKSKLVDYPGSSPLISYDKVCKEKVILEYVLKKR</sequence>
<reference evidence="2 3" key="1">
    <citation type="submission" date="2019-03" db="EMBL/GenBank/DDBJ databases">
        <title>Algoriphagus aquimaris sp. nov., isolated form marine sediment in Pohang, Korea.</title>
        <authorList>
            <person name="Kim J."/>
            <person name="Yoon S.-H."/>
            <person name="Lee S.-S."/>
        </authorList>
    </citation>
    <scope>NUCLEOTIDE SEQUENCE [LARGE SCALE GENOMIC DNA]</scope>
    <source>
        <strain evidence="2 3">F21</strain>
    </source>
</reference>
<proteinExistence type="predicted"/>
<dbReference type="AlphaFoldDB" id="A0A4R5V818"/>
<dbReference type="Pfam" id="PF22560">
    <property type="entry name" value="GMT-wHTH"/>
    <property type="match status" value="1"/>
</dbReference>
<dbReference type="EMBL" id="SMUW01000027">
    <property type="protein sequence ID" value="TDK48238.1"/>
    <property type="molecule type" value="Genomic_DNA"/>
</dbReference>
<keyword evidence="3" id="KW-1185">Reference proteome</keyword>
<dbReference type="InterPro" id="IPR054339">
    <property type="entry name" value="GMT_wHTH"/>
</dbReference>
<comment type="caution">
    <text evidence="2">The sequence shown here is derived from an EMBL/GenBank/DDBJ whole genome shotgun (WGS) entry which is preliminary data.</text>
</comment>
<feature type="domain" description="GMT-like wHTH" evidence="1">
    <location>
        <begin position="290"/>
        <end position="359"/>
    </location>
</feature>
<dbReference type="NCBIfam" id="TIGR04474">
    <property type="entry name" value="tcm_partner"/>
    <property type="match status" value="1"/>
</dbReference>
<protein>
    <submittedName>
        <fullName evidence="2">Three-Cys-motif partner protein TcmP</fullName>
    </submittedName>
</protein>